<evidence type="ECO:0000313" key="2">
    <source>
        <dbReference type="EMBL" id="KAL0632075.1"/>
    </source>
</evidence>
<sequence>MLESTSGRLPVPRTKYIDPAPAGPVSCPAGAPLQTSGHVLCVECTTNPKDRKHPFEVVIPMARCRRRGNVDVGWALGGKPESERQLGVGRSGRTTDGAVEEGGGNAAAAFGAPGSRTGAPGARVDEHESSSSLPMKQVTGRRRPSGLFGSTIENFNTQAQRRATDSPTITAGRAGGARPTTQSKPRATASHDHLHGSGPPPPASAIRPVATPTLESCPGPSRPLDAAPNRPALVVLRSTTGPPSPEGRRGSQLAFDAVLANYKRCGTARGADGLGSATEVNVRNFEEKRRVKTRAKRFLVAASGKLE</sequence>
<reference evidence="2 3" key="1">
    <citation type="submission" date="2024-02" db="EMBL/GenBank/DDBJ databases">
        <title>Discinaceae phylogenomics.</title>
        <authorList>
            <person name="Dirks A.C."/>
            <person name="James T.Y."/>
        </authorList>
    </citation>
    <scope>NUCLEOTIDE SEQUENCE [LARGE SCALE GENOMIC DNA]</scope>
    <source>
        <strain evidence="2 3">ACD0624</strain>
    </source>
</reference>
<gene>
    <name evidence="2" type="ORF">Q9L58_009063</name>
</gene>
<organism evidence="2 3">
    <name type="scientific">Discina gigas</name>
    <dbReference type="NCBI Taxonomy" id="1032678"/>
    <lineage>
        <taxon>Eukaryota</taxon>
        <taxon>Fungi</taxon>
        <taxon>Dikarya</taxon>
        <taxon>Ascomycota</taxon>
        <taxon>Pezizomycotina</taxon>
        <taxon>Pezizomycetes</taxon>
        <taxon>Pezizales</taxon>
        <taxon>Discinaceae</taxon>
        <taxon>Discina</taxon>
    </lineage>
</organism>
<dbReference type="EMBL" id="JBBBZM010000189">
    <property type="protein sequence ID" value="KAL0632075.1"/>
    <property type="molecule type" value="Genomic_DNA"/>
</dbReference>
<feature type="region of interest" description="Disordered" evidence="1">
    <location>
        <begin position="75"/>
        <end position="229"/>
    </location>
</feature>
<feature type="compositionally biased region" description="Polar residues" evidence="1">
    <location>
        <begin position="151"/>
        <end position="169"/>
    </location>
</feature>
<evidence type="ECO:0000313" key="3">
    <source>
        <dbReference type="Proteomes" id="UP001447188"/>
    </source>
</evidence>
<protein>
    <submittedName>
        <fullName evidence="2">Uncharacterized protein</fullName>
    </submittedName>
</protein>
<keyword evidence="3" id="KW-1185">Reference proteome</keyword>
<accession>A0ABR3G822</accession>
<proteinExistence type="predicted"/>
<evidence type="ECO:0000256" key="1">
    <source>
        <dbReference type="SAM" id="MobiDB-lite"/>
    </source>
</evidence>
<comment type="caution">
    <text evidence="2">The sequence shown here is derived from an EMBL/GenBank/DDBJ whole genome shotgun (WGS) entry which is preliminary data.</text>
</comment>
<name>A0ABR3G822_9PEZI</name>
<dbReference type="Proteomes" id="UP001447188">
    <property type="component" value="Unassembled WGS sequence"/>
</dbReference>